<dbReference type="RefSeq" id="WP_046765426.1">
    <property type="nucleotide sequence ID" value="NZ_LBIC01000010.1"/>
</dbReference>
<dbReference type="Pfam" id="PF05545">
    <property type="entry name" value="FixQ"/>
    <property type="match status" value="1"/>
</dbReference>
<evidence type="ECO:0000313" key="3">
    <source>
        <dbReference type="Proteomes" id="UP000033874"/>
    </source>
</evidence>
<keyword evidence="1" id="KW-0812">Transmembrane</keyword>
<dbReference type="PATRIC" id="fig|56193.3.peg.4259"/>
<accession>A0A0M3AKH4</accession>
<dbReference type="EMBL" id="LBIC01000010">
    <property type="protein sequence ID" value="KKW90340.1"/>
    <property type="molecule type" value="Genomic_DNA"/>
</dbReference>
<feature type="transmembrane region" description="Helical" evidence="1">
    <location>
        <begin position="12"/>
        <end position="30"/>
    </location>
</feature>
<dbReference type="AlphaFoldDB" id="A0A0M3AKH4"/>
<keyword evidence="1" id="KW-0472">Membrane</keyword>
<dbReference type="STRING" id="56193.YP76_20270"/>
<name>A0A0M3AKH4_9SPHN</name>
<dbReference type="InterPro" id="IPR008621">
    <property type="entry name" value="Cbb3-typ_cyt_oxidase_comp"/>
</dbReference>
<evidence type="ECO:0000313" key="2">
    <source>
        <dbReference type="EMBL" id="KKW90340.1"/>
    </source>
</evidence>
<dbReference type="Proteomes" id="UP000033874">
    <property type="component" value="Unassembled WGS sequence"/>
</dbReference>
<evidence type="ECO:0000256" key="1">
    <source>
        <dbReference type="SAM" id="Phobius"/>
    </source>
</evidence>
<protein>
    <submittedName>
        <fullName evidence="2">Uncharacterized protein</fullName>
    </submittedName>
</protein>
<comment type="caution">
    <text evidence="2">The sequence shown here is derived from an EMBL/GenBank/DDBJ whole genome shotgun (WGS) entry which is preliminary data.</text>
</comment>
<sequence length="60" mass="6866">MSYESVRDFAAGFGFFFMASTYVVAVAWTFRRRARAAHERAAMIIFEDDPTLPKETGRGR</sequence>
<proteinExistence type="predicted"/>
<gene>
    <name evidence="2" type="ORF">YP76_20270</name>
</gene>
<keyword evidence="3" id="KW-1185">Reference proteome</keyword>
<reference evidence="2 3" key="1">
    <citation type="submission" date="2015-04" db="EMBL/GenBank/DDBJ databases">
        <title>Genome sequence of aromatic hydrocarbons-degrading Sphingobium chungbukense DJ77.</title>
        <authorList>
            <person name="Kim Y.-C."/>
            <person name="Chae J.-C."/>
        </authorList>
    </citation>
    <scope>NUCLEOTIDE SEQUENCE [LARGE SCALE GENOMIC DNA]</scope>
    <source>
        <strain evidence="2 3">DJ77</strain>
    </source>
</reference>
<keyword evidence="1" id="KW-1133">Transmembrane helix</keyword>
<organism evidence="2 3">
    <name type="scientific">Sphingobium chungbukense</name>
    <dbReference type="NCBI Taxonomy" id="56193"/>
    <lineage>
        <taxon>Bacteria</taxon>
        <taxon>Pseudomonadati</taxon>
        <taxon>Pseudomonadota</taxon>
        <taxon>Alphaproteobacteria</taxon>
        <taxon>Sphingomonadales</taxon>
        <taxon>Sphingomonadaceae</taxon>
        <taxon>Sphingobium</taxon>
    </lineage>
</organism>